<sequence>MRFSFSFLFFKRENTRMHASKEGEIVENLIVKDNSPSIPEAINRLFTDIANINRESIAEIQDAQVEEMAVNLWNWAVTKRVDLVISEEQKAKLWHVACKLVCMCGGSAASEEAIRRQILMNMKTGKGWVDVGNAVIADEFFQAAMAGLEQLYVKLMQRSSTEIHMALQKIAMERDLFKVLSYQAEAAVAQGDFHRAYTCTLRCKDMLMRFPKMTGYLHILCYNFGVETHKQNKYEESSFWLSQSYDIGKMDKNSVGPEMLAKVLRLLATAYVDRDDQEYYDKALSAINLANKEHLNPSGLFLKMKILLKSETANEELLGAVMEILHLDMSLDFCLNVAKLLMDHERESVGFYFMKIICEHFKSSENIGKALLLYIDMLLQRKEELLAKEKIEEIIIGQRTGRQLTTELVVCLHNILWKKAARSFEVQNYADALNWYYYSLRFYATDRTDLDLAKLRRNMASCYLHLKQLDKAKEAVIEAEQRDPTNIFTQFYVFKIAVLEGNSGRALQAITTLEKLLIPEDPKENELLTDRDSPVMLLSIAAHFALENGQQIVAGKALEYLAQYSEDPQQVLTALKCLFCLVFPRVSQMPESENKKKEMHRLLTCLNTALQKLGQSLNGEALNSDSRANEAHWFRKIAWNSAVQCGKDLVTMREFFILSYKLSQFCPSDQVILIAQKTCLLMAAAVDLEQGRKASTAFEQTRLLNRALEQIHKCRDTWNLLKETGDFSSDPCETLLLLYEFEIKAKMNDPLLDSFLESVWELPHLESKTFETIASLAVEKPAHYPSIALKALKEALLLYKKKESIDVLKYSKCMHNLINLLVPDGVPSTELCPLEEVWGYFKDALSLISHTKGYPKTEILWLMIKSWNTGIFMYGRNKYVSAEKWCGLALRFLDRLGSLKRSYETQMNILYSELVEALDRKKGSLFNEE</sequence>
<organism evidence="3 4">
    <name type="scientific">Nyctereutes procyonoides</name>
    <name type="common">Raccoon dog</name>
    <name type="synonym">Canis procyonoides</name>
    <dbReference type="NCBI Taxonomy" id="34880"/>
    <lineage>
        <taxon>Eukaryota</taxon>
        <taxon>Metazoa</taxon>
        <taxon>Chordata</taxon>
        <taxon>Craniata</taxon>
        <taxon>Vertebrata</taxon>
        <taxon>Euteleostomi</taxon>
        <taxon>Mammalia</taxon>
        <taxon>Eutheria</taxon>
        <taxon>Laurasiatheria</taxon>
        <taxon>Carnivora</taxon>
        <taxon>Caniformia</taxon>
        <taxon>Canidae</taxon>
        <taxon>Nyctereutes</taxon>
    </lineage>
</organism>
<protein>
    <recommendedName>
        <fullName evidence="2">Protein ZIP4 homolog</fullName>
    </recommendedName>
</protein>
<dbReference type="Pfam" id="PF08631">
    <property type="entry name" value="SPO22"/>
    <property type="match status" value="1"/>
</dbReference>
<keyword evidence="1" id="KW-0469">Meiosis</keyword>
<dbReference type="SUPFAM" id="SSF48452">
    <property type="entry name" value="TPR-like"/>
    <property type="match status" value="2"/>
</dbReference>
<dbReference type="InterPro" id="IPR011990">
    <property type="entry name" value="TPR-like_helical_dom_sf"/>
</dbReference>
<dbReference type="Proteomes" id="UP000645828">
    <property type="component" value="Unassembled WGS sequence"/>
</dbReference>
<dbReference type="GO" id="GO:0007060">
    <property type="term" value="P:male meiosis chromosome segregation"/>
    <property type="evidence" value="ECO:0007669"/>
    <property type="project" value="TreeGrafter"/>
</dbReference>
<evidence type="ECO:0000256" key="1">
    <source>
        <dbReference type="ARBA" id="ARBA00023254"/>
    </source>
</evidence>
<dbReference type="GO" id="GO:0007130">
    <property type="term" value="P:synaptonemal complex assembly"/>
    <property type="evidence" value="ECO:0007669"/>
    <property type="project" value="TreeGrafter"/>
</dbReference>
<evidence type="ECO:0000256" key="2">
    <source>
        <dbReference type="ARBA" id="ARBA00031845"/>
    </source>
</evidence>
<proteinExistence type="predicted"/>
<dbReference type="InterPro" id="IPR042861">
    <property type="entry name" value="TEX11"/>
</dbReference>
<reference evidence="3" key="1">
    <citation type="submission" date="2020-12" db="EMBL/GenBank/DDBJ databases">
        <authorList>
            <consortium name="Molecular Ecology Group"/>
        </authorList>
    </citation>
    <scope>NUCLEOTIDE SEQUENCE</scope>
    <source>
        <strain evidence="3">TBG_1078</strain>
    </source>
</reference>
<gene>
    <name evidence="3" type="ORF">NYPRO_LOCUS15000</name>
</gene>
<comment type="caution">
    <text evidence="3">The sequence shown here is derived from an EMBL/GenBank/DDBJ whole genome shotgun (WGS) entry which is preliminary data.</text>
</comment>
<dbReference type="Gene3D" id="1.25.40.10">
    <property type="entry name" value="Tetratricopeptide repeat domain"/>
    <property type="match status" value="1"/>
</dbReference>
<dbReference type="AlphaFoldDB" id="A0A811YXU1"/>
<evidence type="ECO:0000313" key="4">
    <source>
        <dbReference type="Proteomes" id="UP000645828"/>
    </source>
</evidence>
<dbReference type="GO" id="GO:0007131">
    <property type="term" value="P:reciprocal meiotic recombination"/>
    <property type="evidence" value="ECO:0007669"/>
    <property type="project" value="TreeGrafter"/>
</dbReference>
<dbReference type="InterPro" id="IPR013940">
    <property type="entry name" value="Spo22/ZIP4/TEX11"/>
</dbReference>
<dbReference type="PANTHER" id="PTHR47083">
    <property type="entry name" value="TESTIS-EXPRESSED PROTEIN 11"/>
    <property type="match status" value="1"/>
</dbReference>
<dbReference type="InterPro" id="IPR019734">
    <property type="entry name" value="TPR_rpt"/>
</dbReference>
<dbReference type="EMBL" id="CAJHUB010000754">
    <property type="protein sequence ID" value="CAD7682208.1"/>
    <property type="molecule type" value="Genomic_DNA"/>
</dbReference>
<evidence type="ECO:0000313" key="3">
    <source>
        <dbReference type="EMBL" id="CAD7682208.1"/>
    </source>
</evidence>
<dbReference type="PANTHER" id="PTHR47083:SF1">
    <property type="entry name" value="TESTIS-EXPRESSED PROTEIN 11"/>
    <property type="match status" value="1"/>
</dbReference>
<accession>A0A811YXU1</accession>
<dbReference type="SMART" id="SM00028">
    <property type="entry name" value="TPR"/>
    <property type="match status" value="2"/>
</dbReference>
<keyword evidence="4" id="KW-1185">Reference proteome</keyword>
<dbReference type="FunFam" id="1.25.40.10:FF:000739">
    <property type="entry name" value="Testis expressed 11"/>
    <property type="match status" value="1"/>
</dbReference>
<name>A0A811YXU1_NYCPR</name>
<dbReference type="GO" id="GO:0000801">
    <property type="term" value="C:central element"/>
    <property type="evidence" value="ECO:0007669"/>
    <property type="project" value="TreeGrafter"/>
</dbReference>